<keyword evidence="3 5" id="KW-0479">Metal-binding</keyword>
<organism evidence="6 7">
    <name type="scientific">Stachybotrys chartarum (strain CBS 109288 / IBT 7711)</name>
    <name type="common">Toxic black mold</name>
    <name type="synonym">Stilbospora chartarum</name>
    <dbReference type="NCBI Taxonomy" id="1280523"/>
    <lineage>
        <taxon>Eukaryota</taxon>
        <taxon>Fungi</taxon>
        <taxon>Dikarya</taxon>
        <taxon>Ascomycota</taxon>
        <taxon>Pezizomycotina</taxon>
        <taxon>Sordariomycetes</taxon>
        <taxon>Hypocreomycetidae</taxon>
        <taxon>Hypocreales</taxon>
        <taxon>Stachybotryaceae</taxon>
        <taxon>Stachybotrys</taxon>
    </lineage>
</organism>
<accession>A0A084AEX7</accession>
<dbReference type="GO" id="GO:0005506">
    <property type="term" value="F:iron ion binding"/>
    <property type="evidence" value="ECO:0007669"/>
    <property type="project" value="InterPro"/>
</dbReference>
<dbReference type="PRINTS" id="PR00463">
    <property type="entry name" value="EP450I"/>
</dbReference>
<dbReference type="InterPro" id="IPR036396">
    <property type="entry name" value="Cyt_P450_sf"/>
</dbReference>
<dbReference type="InterPro" id="IPR002401">
    <property type="entry name" value="Cyt_P450_E_grp-I"/>
</dbReference>
<evidence type="ECO:0000256" key="3">
    <source>
        <dbReference type="ARBA" id="ARBA00022723"/>
    </source>
</evidence>
<evidence type="ECO:0000313" key="7">
    <source>
        <dbReference type="Proteomes" id="UP000028045"/>
    </source>
</evidence>
<dbReference type="InterPro" id="IPR050121">
    <property type="entry name" value="Cytochrome_P450_monoxygenase"/>
</dbReference>
<dbReference type="GO" id="GO:0020037">
    <property type="term" value="F:heme binding"/>
    <property type="evidence" value="ECO:0007669"/>
    <property type="project" value="InterPro"/>
</dbReference>
<protein>
    <recommendedName>
        <fullName evidence="8">Cytochrome P450</fullName>
    </recommendedName>
</protein>
<comment type="cofactor">
    <cofactor evidence="5">
        <name>heme</name>
        <dbReference type="ChEBI" id="CHEBI:30413"/>
    </cofactor>
</comment>
<dbReference type="AlphaFoldDB" id="A0A084AEX7"/>
<evidence type="ECO:0000256" key="5">
    <source>
        <dbReference type="PIRSR" id="PIRSR602401-1"/>
    </source>
</evidence>
<dbReference type="Pfam" id="PF00067">
    <property type="entry name" value="p450"/>
    <property type="match status" value="1"/>
</dbReference>
<evidence type="ECO:0000313" key="6">
    <source>
        <dbReference type="EMBL" id="KEY63856.1"/>
    </source>
</evidence>
<dbReference type="Gene3D" id="1.10.630.10">
    <property type="entry name" value="Cytochrome P450"/>
    <property type="match status" value="1"/>
</dbReference>
<comment type="pathway">
    <text evidence="1">Mycotoxin biosynthesis.</text>
</comment>
<dbReference type="OrthoDB" id="1470350at2759"/>
<dbReference type="EMBL" id="KL649651">
    <property type="protein sequence ID" value="KEY63856.1"/>
    <property type="molecule type" value="Genomic_DNA"/>
</dbReference>
<sequence>MLLDIYQSPRVNKSKVYELTWMNPMGTVLDTLDIEEHRRKCKIVSQPISERPMRTFEPTMVEEIDKFIGNLLQASRRAEPVNMTVHCRNLGGDIVGQLALRYPLNLQSDDTNHWLFPGLNIVTYRVNVYMQMPSLYTIDPLLKLLVRKQREKYINITRKMISTCLNLPRDAKYDLYSFAIDHMKVGTTLRNSELWAEAFFFLTAGGTTPSTVAEEIRSTFDSPDEIRMGDKLRSCEYLHACIDETLRIATPNTSILWREQLNADENGQKFNSPLTVDGNVMPPNTLVGVSLYSIHHNEEYFPDPWQFKPERWLGKAKSQEGGDANGADKAFAPFVLGSRSCTGRAVAYLELSLAIAKTLWHFDFESAPGNLGLVGGGQEGRTDGRGRPDEYQIYDTFTSTHDGPYLLFWERDGSAQI</sequence>
<dbReference type="GO" id="GO:0004497">
    <property type="term" value="F:monooxygenase activity"/>
    <property type="evidence" value="ECO:0007669"/>
    <property type="project" value="InterPro"/>
</dbReference>
<keyword evidence="2 5" id="KW-0349">Heme</keyword>
<dbReference type="PANTHER" id="PTHR24305:SF226">
    <property type="entry name" value="CYTOCHROME P450 MONOOXYGENASE"/>
    <property type="match status" value="1"/>
</dbReference>
<feature type="binding site" description="axial binding residue" evidence="5">
    <location>
        <position position="341"/>
    </location>
    <ligand>
        <name>heme</name>
        <dbReference type="ChEBI" id="CHEBI:30413"/>
    </ligand>
    <ligandPart>
        <name>Fe</name>
        <dbReference type="ChEBI" id="CHEBI:18248"/>
    </ligandPart>
</feature>
<evidence type="ECO:0000256" key="4">
    <source>
        <dbReference type="ARBA" id="ARBA00023004"/>
    </source>
</evidence>
<evidence type="ECO:0008006" key="8">
    <source>
        <dbReference type="Google" id="ProtNLM"/>
    </source>
</evidence>
<dbReference type="HOGENOM" id="CLU_001570_14_11_1"/>
<dbReference type="SUPFAM" id="SSF48264">
    <property type="entry name" value="Cytochrome P450"/>
    <property type="match status" value="1"/>
</dbReference>
<evidence type="ECO:0000256" key="1">
    <source>
        <dbReference type="ARBA" id="ARBA00004685"/>
    </source>
</evidence>
<proteinExistence type="predicted"/>
<name>A0A084AEX7_STACB</name>
<reference evidence="6 7" key="1">
    <citation type="journal article" date="2014" name="BMC Genomics">
        <title>Comparative genome sequencing reveals chemotype-specific gene clusters in the toxigenic black mold Stachybotrys.</title>
        <authorList>
            <person name="Semeiks J."/>
            <person name="Borek D."/>
            <person name="Otwinowski Z."/>
            <person name="Grishin N.V."/>
        </authorList>
    </citation>
    <scope>NUCLEOTIDE SEQUENCE [LARGE SCALE GENOMIC DNA]</scope>
    <source>
        <strain evidence="7">CBS 109288 / IBT 7711</strain>
    </source>
</reference>
<evidence type="ECO:0000256" key="2">
    <source>
        <dbReference type="ARBA" id="ARBA00022617"/>
    </source>
</evidence>
<dbReference type="GO" id="GO:0016705">
    <property type="term" value="F:oxidoreductase activity, acting on paired donors, with incorporation or reduction of molecular oxygen"/>
    <property type="evidence" value="ECO:0007669"/>
    <property type="project" value="InterPro"/>
</dbReference>
<gene>
    <name evidence="6" type="ORF">S7711_10043</name>
</gene>
<keyword evidence="4 5" id="KW-0408">Iron</keyword>
<dbReference type="InterPro" id="IPR001128">
    <property type="entry name" value="Cyt_P450"/>
</dbReference>
<dbReference type="PANTHER" id="PTHR24305">
    <property type="entry name" value="CYTOCHROME P450"/>
    <property type="match status" value="1"/>
</dbReference>
<keyword evidence="7" id="KW-1185">Reference proteome</keyword>
<dbReference type="Proteomes" id="UP000028045">
    <property type="component" value="Unassembled WGS sequence"/>
</dbReference>